<feature type="domain" description="DUF1232" evidence="7">
    <location>
        <begin position="23"/>
        <end position="59"/>
    </location>
</feature>
<keyword evidence="3 6" id="KW-1133">Transmembrane helix</keyword>
<dbReference type="GO" id="GO:0012505">
    <property type="term" value="C:endomembrane system"/>
    <property type="evidence" value="ECO:0007669"/>
    <property type="project" value="UniProtKB-SubCell"/>
</dbReference>
<comment type="caution">
    <text evidence="8">The sequence shown here is derived from an EMBL/GenBank/DDBJ whole genome shotgun (WGS) entry which is preliminary data.</text>
</comment>
<evidence type="ECO:0000313" key="9">
    <source>
        <dbReference type="Proteomes" id="UP000753908"/>
    </source>
</evidence>
<feature type="region of interest" description="Disordered" evidence="5">
    <location>
        <begin position="73"/>
        <end position="103"/>
    </location>
</feature>
<keyword evidence="4 6" id="KW-0472">Membrane</keyword>
<dbReference type="AlphaFoldDB" id="A0A951PM04"/>
<reference evidence="8" key="1">
    <citation type="submission" date="2021-05" db="EMBL/GenBank/DDBJ databases">
        <authorList>
            <person name="Pietrasiak N."/>
            <person name="Ward R."/>
            <person name="Stajich J.E."/>
            <person name="Kurbessoian T."/>
        </authorList>
    </citation>
    <scope>NUCLEOTIDE SEQUENCE</scope>
    <source>
        <strain evidence="8">CPER-KK1</strain>
    </source>
</reference>
<dbReference type="Pfam" id="PF06803">
    <property type="entry name" value="DUF1232"/>
    <property type="match status" value="1"/>
</dbReference>
<evidence type="ECO:0000256" key="2">
    <source>
        <dbReference type="ARBA" id="ARBA00022692"/>
    </source>
</evidence>
<dbReference type="EMBL" id="JAHHIF010000025">
    <property type="protein sequence ID" value="MBW4546415.1"/>
    <property type="molecule type" value="Genomic_DNA"/>
</dbReference>
<keyword evidence="2 6" id="KW-0812">Transmembrane</keyword>
<feature type="compositionally biased region" description="Low complexity" evidence="5">
    <location>
        <begin position="78"/>
        <end position="89"/>
    </location>
</feature>
<comment type="subcellular location">
    <subcellularLocation>
        <location evidence="1">Endomembrane system</location>
        <topology evidence="1">Multi-pass membrane protein</topology>
    </subcellularLocation>
</comment>
<evidence type="ECO:0000256" key="6">
    <source>
        <dbReference type="SAM" id="Phobius"/>
    </source>
</evidence>
<evidence type="ECO:0000256" key="3">
    <source>
        <dbReference type="ARBA" id="ARBA00022989"/>
    </source>
</evidence>
<evidence type="ECO:0000256" key="1">
    <source>
        <dbReference type="ARBA" id="ARBA00004127"/>
    </source>
</evidence>
<accession>A0A951PM04</accession>
<reference evidence="8" key="2">
    <citation type="journal article" date="2022" name="Microbiol. Resour. Announc.">
        <title>Metagenome Sequencing to Explore Phylogenomics of Terrestrial Cyanobacteria.</title>
        <authorList>
            <person name="Ward R.D."/>
            <person name="Stajich J.E."/>
            <person name="Johansen J.R."/>
            <person name="Huntemann M."/>
            <person name="Clum A."/>
            <person name="Foster B."/>
            <person name="Foster B."/>
            <person name="Roux S."/>
            <person name="Palaniappan K."/>
            <person name="Varghese N."/>
            <person name="Mukherjee S."/>
            <person name="Reddy T.B.K."/>
            <person name="Daum C."/>
            <person name="Copeland A."/>
            <person name="Chen I.A."/>
            <person name="Ivanova N.N."/>
            <person name="Kyrpides N.C."/>
            <person name="Shapiro N."/>
            <person name="Eloe-Fadrosh E.A."/>
            <person name="Pietrasiak N."/>
        </authorList>
    </citation>
    <scope>NUCLEOTIDE SEQUENCE</scope>
    <source>
        <strain evidence="8">CPER-KK1</strain>
    </source>
</reference>
<protein>
    <submittedName>
        <fullName evidence="8">DUF1232 domain-containing protein</fullName>
    </submittedName>
</protein>
<sequence length="103" mass="11525">MNNFSIPSIYNWYRNTIRNPKYRWWMILGTLLYIFSPIDIAPDFIPIIGQLDDIAILSLLVAEVSQLLIESAKSRKGTTVASDTASTSETSDKTVDVDAVSVQ</sequence>
<organism evidence="8 9">
    <name type="scientific">Symplocastrum torsivum CPER-KK1</name>
    <dbReference type="NCBI Taxonomy" id="450513"/>
    <lineage>
        <taxon>Bacteria</taxon>
        <taxon>Bacillati</taxon>
        <taxon>Cyanobacteriota</taxon>
        <taxon>Cyanophyceae</taxon>
        <taxon>Oscillatoriophycideae</taxon>
        <taxon>Oscillatoriales</taxon>
        <taxon>Microcoleaceae</taxon>
        <taxon>Symplocastrum</taxon>
    </lineage>
</organism>
<evidence type="ECO:0000256" key="4">
    <source>
        <dbReference type="ARBA" id="ARBA00023136"/>
    </source>
</evidence>
<proteinExistence type="predicted"/>
<dbReference type="InterPro" id="IPR010652">
    <property type="entry name" value="DUF1232"/>
</dbReference>
<dbReference type="Proteomes" id="UP000753908">
    <property type="component" value="Unassembled WGS sequence"/>
</dbReference>
<evidence type="ECO:0000259" key="7">
    <source>
        <dbReference type="Pfam" id="PF06803"/>
    </source>
</evidence>
<evidence type="ECO:0000256" key="5">
    <source>
        <dbReference type="SAM" id="MobiDB-lite"/>
    </source>
</evidence>
<feature type="transmembrane region" description="Helical" evidence="6">
    <location>
        <begin position="22"/>
        <end position="41"/>
    </location>
</feature>
<name>A0A951PM04_9CYAN</name>
<evidence type="ECO:0000313" key="8">
    <source>
        <dbReference type="EMBL" id="MBW4546415.1"/>
    </source>
</evidence>
<gene>
    <name evidence="8" type="ORF">KME25_18505</name>
</gene>